<dbReference type="Gene3D" id="3.65.10.20">
    <property type="entry name" value="RNA 3'-terminal phosphate cyclase domain"/>
    <property type="match status" value="1"/>
</dbReference>
<evidence type="ECO:0000256" key="4">
    <source>
        <dbReference type="ARBA" id="ARBA00022598"/>
    </source>
</evidence>
<evidence type="ECO:0000256" key="2">
    <source>
        <dbReference type="ARBA" id="ARBA00012725"/>
    </source>
</evidence>
<dbReference type="Proteomes" id="UP001642483">
    <property type="component" value="Unassembled WGS sequence"/>
</dbReference>
<feature type="compositionally biased region" description="Polar residues" evidence="9">
    <location>
        <begin position="27"/>
        <end position="37"/>
    </location>
</feature>
<protein>
    <recommendedName>
        <fullName evidence="3">RNA 3'-terminal phosphate cyclase</fullName>
        <ecNumber evidence="2">6.5.1.4</ecNumber>
    </recommendedName>
    <alternativeName>
        <fullName evidence="7">RNA terminal phosphate cyclase domain-containing protein 1</fullName>
    </alternativeName>
</protein>
<name>A0ABP0FQP7_CLALP</name>
<comment type="similarity">
    <text evidence="1">Belongs to the RNA 3'-terminal cyclase family. Type 1 subfamily.</text>
</comment>
<gene>
    <name evidence="12" type="ORF">CVLEPA_LOCUS11580</name>
</gene>
<dbReference type="Gene3D" id="3.30.360.20">
    <property type="entry name" value="RNA 3'-terminal phosphate cyclase, insert domain"/>
    <property type="match status" value="1"/>
</dbReference>
<dbReference type="EC" id="6.5.1.4" evidence="2"/>
<dbReference type="InterPro" id="IPR020719">
    <property type="entry name" value="RNA3'_term_phos_cycl-like_CS"/>
</dbReference>
<dbReference type="InterPro" id="IPR023797">
    <property type="entry name" value="RNA3'_phos_cyclase_dom"/>
</dbReference>
<keyword evidence="13" id="KW-1185">Reference proteome</keyword>
<feature type="compositionally biased region" description="Low complexity" evidence="9">
    <location>
        <begin position="38"/>
        <end position="60"/>
    </location>
</feature>
<feature type="domain" description="RNA 3'-terminal phosphate cyclase insert" evidence="11">
    <location>
        <begin position="270"/>
        <end position="370"/>
    </location>
</feature>
<keyword evidence="5" id="KW-0547">Nucleotide-binding</keyword>
<dbReference type="NCBIfam" id="TIGR03399">
    <property type="entry name" value="RNA_3prim_cycl"/>
    <property type="match status" value="1"/>
</dbReference>
<dbReference type="InterPro" id="IPR013792">
    <property type="entry name" value="RNA3'P_cycl/enolpyr_Trfase_a/b"/>
</dbReference>
<feature type="region of interest" description="Disordered" evidence="9">
    <location>
        <begin position="27"/>
        <end position="60"/>
    </location>
</feature>
<evidence type="ECO:0000256" key="3">
    <source>
        <dbReference type="ARBA" id="ARBA00021428"/>
    </source>
</evidence>
<evidence type="ECO:0000256" key="1">
    <source>
        <dbReference type="ARBA" id="ARBA00009206"/>
    </source>
</evidence>
<evidence type="ECO:0000256" key="9">
    <source>
        <dbReference type="SAM" id="MobiDB-lite"/>
    </source>
</evidence>
<sequence length="448" mass="47310">MATGSSGFPSLNKHSCAINSFGNGPTDISSMMQSTRAGPSSMSPTSTLLPSPSSTTSGFSSGIGVSSAITYTNGYNRWTSNTDDAESADITEIDGGIMEGGGQILRIATALCAILHKPIAISRIRANRTNPGLRPQHMTGMQLVRDLCSGQLTGDQVGSQYITLIPGMLQSGTYLADTGTAGAVSLLLQVALPCLMFTPGASHVTLRGGTNAEMAPQIDYTTHVLKPVLEQFGVRMDCQIATRGYFPRGGGEVTVQASPLRQLCPVNLTNFGTIKRITGRAFVAGVIPFKIAQQMAKSATSVLWRSFREVPINIQAVQEPKNAVVGNGTGILVVAETTTGCRLSGSALGRKGIQAEQVGADAAEMLKRNLSYGCCVDEFLQDQLIVFMALAAGHSRIKTGPITLHTQTAMHIAHMMTQAQFSIVQATPPSTDSYIIECNGIGHCNPHF</sequence>
<evidence type="ECO:0000256" key="8">
    <source>
        <dbReference type="ARBA" id="ARBA00045867"/>
    </source>
</evidence>
<comment type="catalytic activity">
    <reaction evidence="6">
        <text>a 3'-end 3'-phospho-ribonucleotide-RNA + ATP = a 3'-end 2',3'-cyclophospho-ribonucleotide-RNA + AMP + diphosphate</text>
        <dbReference type="Rhea" id="RHEA:23976"/>
        <dbReference type="Rhea" id="RHEA-COMP:10463"/>
        <dbReference type="Rhea" id="RHEA-COMP:10464"/>
        <dbReference type="ChEBI" id="CHEBI:30616"/>
        <dbReference type="ChEBI" id="CHEBI:33019"/>
        <dbReference type="ChEBI" id="CHEBI:83062"/>
        <dbReference type="ChEBI" id="CHEBI:83064"/>
        <dbReference type="ChEBI" id="CHEBI:456215"/>
        <dbReference type="EC" id="6.5.1.4"/>
    </reaction>
</comment>
<keyword evidence="4" id="KW-0436">Ligase</keyword>
<comment type="caution">
    <text evidence="12">The sequence shown here is derived from an EMBL/GenBank/DDBJ whole genome shotgun (WGS) entry which is preliminary data.</text>
</comment>
<dbReference type="SUPFAM" id="SSF52913">
    <property type="entry name" value="RNA 3'-terminal phosphate cyclase, RPTC, insert domain"/>
    <property type="match status" value="1"/>
</dbReference>
<proteinExistence type="inferred from homology"/>
<dbReference type="EMBL" id="CAWYQH010000079">
    <property type="protein sequence ID" value="CAK8681373.1"/>
    <property type="molecule type" value="Genomic_DNA"/>
</dbReference>
<dbReference type="InterPro" id="IPR013791">
    <property type="entry name" value="RNA3'-term_phos_cycl_insert"/>
</dbReference>
<evidence type="ECO:0000256" key="7">
    <source>
        <dbReference type="ARBA" id="ARBA00032543"/>
    </source>
</evidence>
<dbReference type="Pfam" id="PF01137">
    <property type="entry name" value="RTC"/>
    <property type="match status" value="1"/>
</dbReference>
<dbReference type="InterPro" id="IPR000228">
    <property type="entry name" value="RNA3'_term_phos_cyc"/>
</dbReference>
<evidence type="ECO:0000259" key="11">
    <source>
        <dbReference type="Pfam" id="PF05189"/>
    </source>
</evidence>
<evidence type="ECO:0000313" key="13">
    <source>
        <dbReference type="Proteomes" id="UP001642483"/>
    </source>
</evidence>
<dbReference type="InterPro" id="IPR036553">
    <property type="entry name" value="RPTC_insert"/>
</dbReference>
<dbReference type="PANTHER" id="PTHR11096">
    <property type="entry name" value="RNA 3' TERMINAL PHOSPHATE CYCLASE"/>
    <property type="match status" value="1"/>
</dbReference>
<evidence type="ECO:0000256" key="6">
    <source>
        <dbReference type="ARBA" id="ARBA00024481"/>
    </source>
</evidence>
<dbReference type="Pfam" id="PF05189">
    <property type="entry name" value="RTC_insert"/>
    <property type="match status" value="1"/>
</dbReference>
<evidence type="ECO:0000256" key="5">
    <source>
        <dbReference type="ARBA" id="ARBA00022741"/>
    </source>
</evidence>
<reference evidence="12 13" key="1">
    <citation type="submission" date="2024-02" db="EMBL/GenBank/DDBJ databases">
        <authorList>
            <person name="Daric V."/>
            <person name="Darras S."/>
        </authorList>
    </citation>
    <scope>NUCLEOTIDE SEQUENCE [LARGE SCALE GENOMIC DNA]</scope>
</reference>
<dbReference type="HAMAP" id="MF_00200">
    <property type="entry name" value="RTC"/>
    <property type="match status" value="1"/>
</dbReference>
<evidence type="ECO:0000259" key="10">
    <source>
        <dbReference type="Pfam" id="PF01137"/>
    </source>
</evidence>
<dbReference type="InterPro" id="IPR037136">
    <property type="entry name" value="RNA3'_phos_cyclase_dom_sf"/>
</dbReference>
<dbReference type="SUPFAM" id="SSF55205">
    <property type="entry name" value="EPT/RTPC-like"/>
    <property type="match status" value="2"/>
</dbReference>
<accession>A0ABP0FQP7</accession>
<dbReference type="PROSITE" id="PS01287">
    <property type="entry name" value="RTC"/>
    <property type="match status" value="1"/>
</dbReference>
<evidence type="ECO:0000313" key="12">
    <source>
        <dbReference type="EMBL" id="CAK8681373.1"/>
    </source>
</evidence>
<organism evidence="12 13">
    <name type="scientific">Clavelina lepadiformis</name>
    <name type="common">Light-bulb sea squirt</name>
    <name type="synonym">Ascidia lepadiformis</name>
    <dbReference type="NCBI Taxonomy" id="159417"/>
    <lineage>
        <taxon>Eukaryota</taxon>
        <taxon>Metazoa</taxon>
        <taxon>Chordata</taxon>
        <taxon>Tunicata</taxon>
        <taxon>Ascidiacea</taxon>
        <taxon>Aplousobranchia</taxon>
        <taxon>Clavelinidae</taxon>
        <taxon>Clavelina</taxon>
    </lineage>
</organism>
<dbReference type="InterPro" id="IPR017770">
    <property type="entry name" value="RNA3'_term_phos_cyc_type_1"/>
</dbReference>
<dbReference type="PANTHER" id="PTHR11096:SF0">
    <property type="entry name" value="RNA 3'-TERMINAL PHOSPHATE CYCLASE"/>
    <property type="match status" value="1"/>
</dbReference>
<comment type="function">
    <text evidence="8">Catalyzes the conversion of 3'-phosphate to a 2',3'-cyclic phosphodiester at the end of RNA. The mechanism of action of the enzyme occurs in 3 steps: (A) adenylation of the enzyme by ATP; (B) transfer of adenylate to an RNA-N3'P to produce RNA-N3'PP5'A; (C) and attack of the adjacent 2'-hydroxyl on the 3'-phosphorus in the diester linkage to produce the cyclic end product. Likely functions in some aspects of cellular RNA processing. Function plays an important role in regulating axon regeneration by inhibiting central nervous system (CNS) axon regeneration following optic nerve injury.</text>
</comment>
<feature type="domain" description="RNA 3'-terminal phosphate cyclase" evidence="10">
    <location>
        <begin position="98"/>
        <end position="423"/>
    </location>
</feature>